<dbReference type="InterPro" id="IPR013221">
    <property type="entry name" value="Mur_ligase_cen"/>
</dbReference>
<keyword evidence="3" id="KW-0479">Metal-binding</keyword>
<protein>
    <submittedName>
        <fullName evidence="8">FolC protein</fullName>
    </submittedName>
</protein>
<evidence type="ECO:0000256" key="6">
    <source>
        <dbReference type="ARBA" id="ARBA00022842"/>
    </source>
</evidence>
<dbReference type="EMBL" id="JRPL02000007">
    <property type="protein sequence ID" value="TLD83623.1"/>
    <property type="molecule type" value="Genomic_DNA"/>
</dbReference>
<dbReference type="AlphaFoldDB" id="A0A4U8SBX1"/>
<dbReference type="SUPFAM" id="SSF53623">
    <property type="entry name" value="MurD-like peptide ligases, catalytic domain"/>
    <property type="match status" value="1"/>
</dbReference>
<organism evidence="8 9">
    <name type="scientific">Helicobacter trogontum</name>
    <dbReference type="NCBI Taxonomy" id="50960"/>
    <lineage>
        <taxon>Bacteria</taxon>
        <taxon>Pseudomonadati</taxon>
        <taxon>Campylobacterota</taxon>
        <taxon>Epsilonproteobacteria</taxon>
        <taxon>Campylobacterales</taxon>
        <taxon>Helicobacteraceae</taxon>
        <taxon>Helicobacter</taxon>
    </lineage>
</organism>
<evidence type="ECO:0000313" key="8">
    <source>
        <dbReference type="EMBL" id="TLD83623.1"/>
    </source>
</evidence>
<evidence type="ECO:0000256" key="1">
    <source>
        <dbReference type="ARBA" id="ARBA00008276"/>
    </source>
</evidence>
<evidence type="ECO:0000256" key="5">
    <source>
        <dbReference type="ARBA" id="ARBA00022840"/>
    </source>
</evidence>
<keyword evidence="4" id="KW-0547">Nucleotide-binding</keyword>
<dbReference type="PANTHER" id="PTHR11136">
    <property type="entry name" value="FOLYLPOLYGLUTAMATE SYNTHASE-RELATED"/>
    <property type="match status" value="1"/>
</dbReference>
<evidence type="ECO:0000259" key="7">
    <source>
        <dbReference type="Pfam" id="PF08245"/>
    </source>
</evidence>
<dbReference type="NCBIfam" id="TIGR01499">
    <property type="entry name" value="folC"/>
    <property type="match status" value="1"/>
</dbReference>
<dbReference type="InterPro" id="IPR001645">
    <property type="entry name" value="Folylpolyglutamate_synth"/>
</dbReference>
<keyword evidence="2" id="KW-0436">Ligase</keyword>
<dbReference type="GO" id="GO:0008841">
    <property type="term" value="F:dihydrofolate synthase activity"/>
    <property type="evidence" value="ECO:0007669"/>
    <property type="project" value="TreeGrafter"/>
</dbReference>
<dbReference type="InterPro" id="IPR018109">
    <property type="entry name" value="Folylpolyglutamate_synth_CS"/>
</dbReference>
<dbReference type="GO" id="GO:0005737">
    <property type="term" value="C:cytoplasm"/>
    <property type="evidence" value="ECO:0007669"/>
    <property type="project" value="TreeGrafter"/>
</dbReference>
<dbReference type="GO" id="GO:0046872">
    <property type="term" value="F:metal ion binding"/>
    <property type="evidence" value="ECO:0007669"/>
    <property type="project" value="UniProtKB-KW"/>
</dbReference>
<dbReference type="GO" id="GO:0005524">
    <property type="term" value="F:ATP binding"/>
    <property type="evidence" value="ECO:0007669"/>
    <property type="project" value="UniProtKB-KW"/>
</dbReference>
<comment type="caution">
    <text evidence="8">The sequence shown here is derived from an EMBL/GenBank/DDBJ whole genome shotgun (WGS) entry which is preliminary data.</text>
</comment>
<dbReference type="InterPro" id="IPR036565">
    <property type="entry name" value="Mur-like_cat_sf"/>
</dbReference>
<dbReference type="InterPro" id="IPR036615">
    <property type="entry name" value="Mur_ligase_C_dom_sf"/>
</dbReference>
<accession>A0A4U8SBX1</accession>
<evidence type="ECO:0000256" key="3">
    <source>
        <dbReference type="ARBA" id="ARBA00022723"/>
    </source>
</evidence>
<gene>
    <name evidence="8" type="ORF">LS81_004390</name>
</gene>
<dbReference type="SUPFAM" id="SSF53244">
    <property type="entry name" value="MurD-like peptide ligases, peptide-binding domain"/>
    <property type="match status" value="1"/>
</dbReference>
<evidence type="ECO:0000256" key="4">
    <source>
        <dbReference type="ARBA" id="ARBA00022741"/>
    </source>
</evidence>
<sequence>MIYQYMDSKAQEYAVFDPTRARRLFLLLQPYLSLNSRNIHIIGTNGKGSTGRFIAQSIIESGHKVLHFTSPHVFDFRERFYTNRGVVDLETLLEAHDFLQQFSFIHEASYFEYATFLALVLGRDCDYLVMEAGIGGEFDSTSILHYDITIFTRIGLDHKEMLGSTLESIALTKLRAAQGDIFVHFQEKEVLKLLENIKDIGMHTQDLGLQHIPVQEVTYLSKNDLYTEEIRAYSSTHQIPHFLVENLGLASLVLKKLDIPLLKGRLDLAGRFQTISPNIVVDVGHNIMAAQAAISAAKLYFNNEPFVLIYNSYKDKEIIDIISIFKDCISEIIIFMVENPRIINPNEMENILDTLGFTPKYACDLKSQLNANVQSVYKLENKIVDPNSNADQALISSASKGGNENLVDYEYSNTSQPIRHKNDTSTQICYSFFCPYAVGLDLLPKKLIESGKILQQDKKYLVFGSFSLVEQFLLWFDKNCNAQ</sequence>
<comment type="similarity">
    <text evidence="1">Belongs to the folylpolyglutamate synthase family.</text>
</comment>
<reference evidence="8 9" key="1">
    <citation type="journal article" date="2014" name="Genome Announc.">
        <title>Draft genome sequences of eight enterohepatic helicobacter species isolated from both laboratory and wild rodents.</title>
        <authorList>
            <person name="Sheh A."/>
            <person name="Shen Z."/>
            <person name="Fox J.G."/>
        </authorList>
    </citation>
    <scope>NUCLEOTIDE SEQUENCE [LARGE SCALE GENOMIC DNA]</scope>
    <source>
        <strain evidence="8 9">ATCC 700114</strain>
    </source>
</reference>
<dbReference type="PANTHER" id="PTHR11136:SF0">
    <property type="entry name" value="DIHYDROFOLATE SYNTHETASE-RELATED"/>
    <property type="match status" value="1"/>
</dbReference>
<keyword evidence="6" id="KW-0460">Magnesium</keyword>
<dbReference type="UniPathway" id="UPA00077">
    <property type="reaction ID" value="UER00157"/>
</dbReference>
<dbReference type="PROSITE" id="PS01012">
    <property type="entry name" value="FOLYLPOLYGLU_SYNT_2"/>
    <property type="match status" value="1"/>
</dbReference>
<name>A0A4U8SBX1_9HELI</name>
<dbReference type="OrthoDB" id="9809356at2"/>
<dbReference type="GO" id="GO:0046654">
    <property type="term" value="P:tetrahydrofolate biosynthetic process"/>
    <property type="evidence" value="ECO:0007669"/>
    <property type="project" value="UniProtKB-UniPathway"/>
</dbReference>
<keyword evidence="5" id="KW-0067">ATP-binding</keyword>
<dbReference type="Gene3D" id="3.40.1190.10">
    <property type="entry name" value="Mur-like, catalytic domain"/>
    <property type="match status" value="1"/>
</dbReference>
<dbReference type="Proteomes" id="UP000029878">
    <property type="component" value="Unassembled WGS sequence"/>
</dbReference>
<proteinExistence type="inferred from homology"/>
<dbReference type="Pfam" id="PF08245">
    <property type="entry name" value="Mur_ligase_M"/>
    <property type="match status" value="1"/>
</dbReference>
<dbReference type="GO" id="GO:0004326">
    <property type="term" value="F:tetrahydrofolylpolyglutamate synthase activity"/>
    <property type="evidence" value="ECO:0007669"/>
    <property type="project" value="InterPro"/>
</dbReference>
<evidence type="ECO:0000313" key="9">
    <source>
        <dbReference type="Proteomes" id="UP000029878"/>
    </source>
</evidence>
<dbReference type="Gene3D" id="3.90.190.20">
    <property type="entry name" value="Mur ligase, C-terminal domain"/>
    <property type="match status" value="1"/>
</dbReference>
<evidence type="ECO:0000256" key="2">
    <source>
        <dbReference type="ARBA" id="ARBA00022598"/>
    </source>
</evidence>
<dbReference type="RefSeq" id="WP_052096463.1">
    <property type="nucleotide sequence ID" value="NZ_FZNG01000024.1"/>
</dbReference>
<feature type="domain" description="Mur ligase central" evidence="7">
    <location>
        <begin position="43"/>
        <end position="189"/>
    </location>
</feature>